<dbReference type="InterPro" id="IPR002781">
    <property type="entry name" value="TM_pro_TauE-like"/>
</dbReference>
<feature type="transmembrane region" description="Helical" evidence="5">
    <location>
        <begin position="209"/>
        <end position="229"/>
    </location>
</feature>
<proteinExistence type="inferred from homology"/>
<keyword evidence="3 5" id="KW-1133">Transmembrane helix</keyword>
<evidence type="ECO:0000313" key="6">
    <source>
        <dbReference type="EMBL" id="SHK89292.1"/>
    </source>
</evidence>
<evidence type="ECO:0000256" key="2">
    <source>
        <dbReference type="ARBA" id="ARBA00022692"/>
    </source>
</evidence>
<dbReference type="EMBL" id="LT670844">
    <property type="protein sequence ID" value="SHK89292.1"/>
    <property type="molecule type" value="Genomic_DNA"/>
</dbReference>
<dbReference type="InterPro" id="IPR051598">
    <property type="entry name" value="TSUP/Inactive_protease-like"/>
</dbReference>
<sequence length="304" mass="31495">MDGRVALGPNNEGTLGDGQSAAQARSVSVIDPLYVASGFGVGLLVGMTGVGGGSLMTPLLILLFGIHPSTAVGTDLLYASATKVGGSVVHGFARSIHWPAVLRLASGSIPASILTMLVLWQLELNGEAGRSLVNIVLCFALILTASSLIFRKTVLEQLRWRMERLDARTIGRLTVLVGVLLGVLVSISSVGAGAVGVTALLLLYPQLPMARIVGSDIAHAVPLTLVAGIGHWAMGAIDWHLMSVLLMGSLPGIVIGSYFATRVPETALRLILAVTLILVATKIGASEWNNAVSIVGAVAQTTAR</sequence>
<name>A0A1M6W676_9BRAD</name>
<reference evidence="6 7" key="1">
    <citation type="submission" date="2016-11" db="EMBL/GenBank/DDBJ databases">
        <authorList>
            <person name="Jaros S."/>
            <person name="Januszkiewicz K."/>
            <person name="Wedrychowicz H."/>
        </authorList>
    </citation>
    <scope>NUCLEOTIDE SEQUENCE [LARGE SCALE GENOMIC DNA]</scope>
    <source>
        <strain evidence="6 7">GAS499</strain>
    </source>
</reference>
<gene>
    <name evidence="6" type="ORF">SAMN05444159_4464</name>
</gene>
<evidence type="ECO:0000256" key="3">
    <source>
        <dbReference type="ARBA" id="ARBA00022989"/>
    </source>
</evidence>
<dbReference type="AlphaFoldDB" id="A0A1M6W676"/>
<feature type="transmembrane region" description="Helical" evidence="5">
    <location>
        <begin position="266"/>
        <end position="285"/>
    </location>
</feature>
<evidence type="ECO:0000256" key="4">
    <source>
        <dbReference type="ARBA" id="ARBA00023136"/>
    </source>
</evidence>
<accession>A0A1M6W676</accession>
<dbReference type="GO" id="GO:0005886">
    <property type="term" value="C:plasma membrane"/>
    <property type="evidence" value="ECO:0007669"/>
    <property type="project" value="UniProtKB-SubCell"/>
</dbReference>
<keyword evidence="2 5" id="KW-0812">Transmembrane</keyword>
<organism evidence="6 7">
    <name type="scientific">Bradyrhizobium lablabi</name>
    <dbReference type="NCBI Taxonomy" id="722472"/>
    <lineage>
        <taxon>Bacteria</taxon>
        <taxon>Pseudomonadati</taxon>
        <taxon>Pseudomonadota</taxon>
        <taxon>Alphaproteobacteria</taxon>
        <taxon>Hyphomicrobiales</taxon>
        <taxon>Nitrobacteraceae</taxon>
        <taxon>Bradyrhizobium</taxon>
    </lineage>
</organism>
<dbReference type="PANTHER" id="PTHR43701">
    <property type="entry name" value="MEMBRANE TRANSPORTER PROTEIN MJ0441-RELATED"/>
    <property type="match status" value="1"/>
</dbReference>
<comment type="subcellular location">
    <subcellularLocation>
        <location evidence="5">Cell membrane</location>
        <topology evidence="5">Multi-pass membrane protein</topology>
    </subcellularLocation>
    <subcellularLocation>
        <location evidence="1">Membrane</location>
        <topology evidence="1">Multi-pass membrane protein</topology>
    </subcellularLocation>
</comment>
<comment type="similarity">
    <text evidence="5">Belongs to the 4-toluene sulfonate uptake permease (TSUP) (TC 2.A.102) family.</text>
</comment>
<keyword evidence="5" id="KW-1003">Cell membrane</keyword>
<feature type="transmembrane region" description="Helical" evidence="5">
    <location>
        <begin position="241"/>
        <end position="260"/>
    </location>
</feature>
<feature type="transmembrane region" description="Helical" evidence="5">
    <location>
        <begin position="100"/>
        <end position="120"/>
    </location>
</feature>
<protein>
    <recommendedName>
        <fullName evidence="5">Probable membrane transporter protein</fullName>
    </recommendedName>
</protein>
<feature type="transmembrane region" description="Helical" evidence="5">
    <location>
        <begin position="170"/>
        <end position="203"/>
    </location>
</feature>
<evidence type="ECO:0000256" key="5">
    <source>
        <dbReference type="RuleBase" id="RU363041"/>
    </source>
</evidence>
<feature type="transmembrane region" description="Helical" evidence="5">
    <location>
        <begin position="132"/>
        <end position="150"/>
    </location>
</feature>
<keyword evidence="4 5" id="KW-0472">Membrane</keyword>
<dbReference type="Pfam" id="PF01925">
    <property type="entry name" value="TauE"/>
    <property type="match status" value="1"/>
</dbReference>
<dbReference type="Proteomes" id="UP000189935">
    <property type="component" value="Chromosome I"/>
</dbReference>
<evidence type="ECO:0000256" key="1">
    <source>
        <dbReference type="ARBA" id="ARBA00004141"/>
    </source>
</evidence>
<evidence type="ECO:0000313" key="7">
    <source>
        <dbReference type="Proteomes" id="UP000189935"/>
    </source>
</evidence>
<dbReference type="PANTHER" id="PTHR43701:SF2">
    <property type="entry name" value="MEMBRANE TRANSPORTER PROTEIN YJNA-RELATED"/>
    <property type="match status" value="1"/>
</dbReference>